<feature type="compositionally biased region" description="Polar residues" evidence="1">
    <location>
        <begin position="49"/>
        <end position="63"/>
    </location>
</feature>
<evidence type="ECO:0000256" key="2">
    <source>
        <dbReference type="SAM" id="Phobius"/>
    </source>
</evidence>
<dbReference type="EMBL" id="AOKY01000211">
    <property type="protein sequence ID" value="KDB25298.1"/>
    <property type="molecule type" value="Genomic_DNA"/>
</dbReference>
<dbReference type="AlphaFoldDB" id="A0A059JCB3"/>
<dbReference type="OMA" id="RNDEWEY"/>
<keyword evidence="4" id="KW-1185">Reference proteome</keyword>
<gene>
    <name evidence="3" type="ORF">H109_02929</name>
</gene>
<protein>
    <recommendedName>
        <fullName evidence="5">Peroxin 26</fullName>
    </recommendedName>
</protein>
<organism evidence="3 4">
    <name type="scientific">Trichophyton interdigitale (strain MR816)</name>
    <dbReference type="NCBI Taxonomy" id="1215338"/>
    <lineage>
        <taxon>Eukaryota</taxon>
        <taxon>Fungi</taxon>
        <taxon>Dikarya</taxon>
        <taxon>Ascomycota</taxon>
        <taxon>Pezizomycotina</taxon>
        <taxon>Eurotiomycetes</taxon>
        <taxon>Eurotiomycetidae</taxon>
        <taxon>Onygenales</taxon>
        <taxon>Arthrodermataceae</taxon>
        <taxon>Trichophyton</taxon>
    </lineage>
</organism>
<keyword evidence="2" id="KW-0472">Membrane</keyword>
<dbReference type="HOGENOM" id="CLU_046457_0_0_1"/>
<evidence type="ECO:0008006" key="5">
    <source>
        <dbReference type="Google" id="ProtNLM"/>
    </source>
</evidence>
<dbReference type="Proteomes" id="UP000024533">
    <property type="component" value="Unassembled WGS sequence"/>
</dbReference>
<dbReference type="STRING" id="1215338.A0A059JCB3"/>
<evidence type="ECO:0000313" key="4">
    <source>
        <dbReference type="Proteomes" id="UP000024533"/>
    </source>
</evidence>
<proteinExistence type="predicted"/>
<keyword evidence="2" id="KW-1133">Transmembrane helix</keyword>
<accession>A0A059JCB3</accession>
<sequence>MAEEAQSYLSSSTSSPMSSKQISQIYKQASQLFLTRRLQESLSLLTPIITPSSSQENGQQNTEGDGPSTPLAPIATASANLKIKIWNLYITILSAIVDLGPEEGREQFGQKEWKAIATKVREGEVWETVVSIGYQGREGSVDADIVYNLATLLLNHSASQKLNQERLETYLSSYGQPDLDVSAHMQHLSSGKRKQRMASAAGTDTPKDLAVRVKLLEMFTLHILPRNEEWEYAREFINLSEALDDDRKEAFIQTLDNLLEEKEKGAQRAAEIQQEKEEELERQRKQREDEERQRAEEEKKKQEREHKQKQQHETSGEKLMSNHKRSSSEVDYGIEKSNPNSPMKSRVVKPALKKTQPSEPSSAKETKKSTTGKPQPLALARMQVLAKLLVTFMKNLSRSLVSNPLSYLKSLLIVLGVLMALGRTDVRNRIRQVTGAGWQKVRGTIGMGVKVSYI</sequence>
<feature type="region of interest" description="Disordered" evidence="1">
    <location>
        <begin position="266"/>
        <end position="375"/>
    </location>
</feature>
<feature type="transmembrane region" description="Helical" evidence="2">
    <location>
        <begin position="405"/>
        <end position="422"/>
    </location>
</feature>
<feature type="region of interest" description="Disordered" evidence="1">
    <location>
        <begin position="49"/>
        <end position="71"/>
    </location>
</feature>
<feature type="compositionally biased region" description="Basic and acidic residues" evidence="1">
    <location>
        <begin position="273"/>
        <end position="316"/>
    </location>
</feature>
<comment type="caution">
    <text evidence="3">The sequence shown here is derived from an EMBL/GenBank/DDBJ whole genome shotgun (WGS) entry which is preliminary data.</text>
</comment>
<reference evidence="3 4" key="1">
    <citation type="submission" date="2014-02" db="EMBL/GenBank/DDBJ databases">
        <title>The Genome Sequence of Trichophyton interdigitale MR816.</title>
        <authorList>
            <consortium name="The Broad Institute Genomics Platform"/>
            <person name="Cuomo C.A."/>
            <person name="White T.C."/>
            <person name="Graser Y."/>
            <person name="Martinez-Rossi N."/>
            <person name="Heitman J."/>
            <person name="Young S.K."/>
            <person name="Zeng Q."/>
            <person name="Gargeya S."/>
            <person name="Abouelleil A."/>
            <person name="Alvarado L."/>
            <person name="Chapman S.B."/>
            <person name="Gainer-Dewar J."/>
            <person name="Goldberg J."/>
            <person name="Griggs A."/>
            <person name="Gujja S."/>
            <person name="Hansen M."/>
            <person name="Howarth C."/>
            <person name="Imamovic A."/>
            <person name="Larimer J."/>
            <person name="Martinez D."/>
            <person name="Murphy C."/>
            <person name="Pearson M.D."/>
            <person name="Persinoti G."/>
            <person name="Poon T."/>
            <person name="Priest M."/>
            <person name="Roberts A.D."/>
            <person name="Saif S."/>
            <person name="Shea T.D."/>
            <person name="Sykes S.N."/>
            <person name="Wortman J."/>
            <person name="Nusbaum C."/>
            <person name="Birren B."/>
        </authorList>
    </citation>
    <scope>NUCLEOTIDE SEQUENCE [LARGE SCALE GENOMIC DNA]</scope>
    <source>
        <strain evidence="3 4">MR816</strain>
    </source>
</reference>
<keyword evidence="2" id="KW-0812">Transmembrane</keyword>
<name>A0A059JCB3_TRIIM</name>
<evidence type="ECO:0000313" key="3">
    <source>
        <dbReference type="EMBL" id="KDB25298.1"/>
    </source>
</evidence>
<dbReference type="OrthoDB" id="3981028at2759"/>
<evidence type="ECO:0000256" key="1">
    <source>
        <dbReference type="SAM" id="MobiDB-lite"/>
    </source>
</evidence>